<comment type="subcellular location">
    <subcellularLocation>
        <location evidence="1">Cytoplasm</location>
        <location evidence="1">Cytoskeleton</location>
        <location evidence="1">Cilium axoneme</location>
    </subcellularLocation>
</comment>
<feature type="region of interest" description="Disordered" evidence="10">
    <location>
        <begin position="1378"/>
        <end position="1406"/>
    </location>
</feature>
<feature type="compositionally biased region" description="Basic and acidic residues" evidence="10">
    <location>
        <begin position="33"/>
        <end position="42"/>
    </location>
</feature>
<evidence type="ECO:0000256" key="9">
    <source>
        <dbReference type="SAM" id="Coils"/>
    </source>
</evidence>
<keyword evidence="7" id="KW-0966">Cell projection</keyword>
<comment type="caution">
    <text evidence="11">The sequence shown here is derived from an EMBL/GenBank/DDBJ whole genome shotgun (WGS) entry which is preliminary data.</text>
</comment>
<accession>A0A3M0K9I1</accession>
<name>A0A3M0K9I1_HIRRU</name>
<evidence type="ECO:0000256" key="6">
    <source>
        <dbReference type="ARBA" id="ARBA00023212"/>
    </source>
</evidence>
<dbReference type="SMART" id="SM00320">
    <property type="entry name" value="WD40"/>
    <property type="match status" value="7"/>
</dbReference>
<evidence type="ECO:0000256" key="3">
    <source>
        <dbReference type="ARBA" id="ARBA00022574"/>
    </source>
</evidence>
<dbReference type="GO" id="GO:0003341">
    <property type="term" value="P:cilium movement"/>
    <property type="evidence" value="ECO:0007669"/>
    <property type="project" value="UniProtKB-ARBA"/>
</dbReference>
<dbReference type="OrthoDB" id="1935234at2759"/>
<proteinExistence type="predicted"/>
<keyword evidence="5 9" id="KW-0175">Coiled coil</keyword>
<dbReference type="STRING" id="333673.A0A3M0K9I1"/>
<gene>
    <name evidence="11" type="ORF">DUI87_17199</name>
</gene>
<keyword evidence="3 8" id="KW-0853">WD repeat</keyword>
<protein>
    <submittedName>
        <fullName evidence="11">Uncharacterized protein</fullName>
    </submittedName>
</protein>
<feature type="compositionally biased region" description="Acidic residues" evidence="10">
    <location>
        <begin position="1"/>
        <end position="16"/>
    </location>
</feature>
<dbReference type="PANTHER" id="PTHR14885">
    <property type="entry name" value="CILIA- AND FLAGELLA-ASSOCIATED PROTEIN 43-RELATED"/>
    <property type="match status" value="1"/>
</dbReference>
<dbReference type="SUPFAM" id="SSF50978">
    <property type="entry name" value="WD40 repeat-like"/>
    <property type="match status" value="2"/>
</dbReference>
<dbReference type="InterPro" id="IPR036322">
    <property type="entry name" value="WD40_repeat_dom_sf"/>
</dbReference>
<evidence type="ECO:0000256" key="7">
    <source>
        <dbReference type="ARBA" id="ARBA00023273"/>
    </source>
</evidence>
<dbReference type="Gene3D" id="2.130.10.10">
    <property type="entry name" value="YVTN repeat-like/Quinoprotein amine dehydrogenase"/>
    <property type="match status" value="3"/>
</dbReference>
<dbReference type="InterPro" id="IPR001680">
    <property type="entry name" value="WD40_rpt"/>
</dbReference>
<evidence type="ECO:0000256" key="10">
    <source>
        <dbReference type="SAM" id="MobiDB-lite"/>
    </source>
</evidence>
<feature type="repeat" description="WD" evidence="8">
    <location>
        <begin position="448"/>
        <end position="479"/>
    </location>
</feature>
<feature type="coiled-coil region" evidence="9">
    <location>
        <begin position="1546"/>
        <end position="1583"/>
    </location>
</feature>
<keyword evidence="2" id="KW-0963">Cytoplasm</keyword>
<feature type="coiled-coil region" evidence="9">
    <location>
        <begin position="788"/>
        <end position="829"/>
    </location>
</feature>
<dbReference type="PROSITE" id="PS50082">
    <property type="entry name" value="WD_REPEATS_2"/>
    <property type="match status" value="1"/>
</dbReference>
<feature type="coiled-coil region" evidence="9">
    <location>
        <begin position="554"/>
        <end position="581"/>
    </location>
</feature>
<dbReference type="InterPro" id="IPR015943">
    <property type="entry name" value="WD40/YVTN_repeat-like_dom_sf"/>
</dbReference>
<evidence type="ECO:0000256" key="8">
    <source>
        <dbReference type="PROSITE-ProRule" id="PRU00221"/>
    </source>
</evidence>
<reference evidence="11 12" key="1">
    <citation type="submission" date="2018-07" db="EMBL/GenBank/DDBJ databases">
        <title>A high quality draft genome assembly of the barn swallow (H. rustica rustica).</title>
        <authorList>
            <person name="Formenti G."/>
            <person name="Chiara M."/>
            <person name="Poveda L."/>
            <person name="Francoijs K.-J."/>
            <person name="Bonisoli-Alquati A."/>
            <person name="Canova L."/>
            <person name="Gianfranceschi L."/>
            <person name="Horner D.S."/>
            <person name="Saino N."/>
        </authorList>
    </citation>
    <scope>NUCLEOTIDE SEQUENCE [LARGE SCALE GENOMIC DNA]</scope>
    <source>
        <strain evidence="11">Chelidonia</strain>
        <tissue evidence="11">Blood</tissue>
    </source>
</reference>
<feature type="region of interest" description="Disordered" evidence="10">
    <location>
        <begin position="1"/>
        <end position="42"/>
    </location>
</feature>
<feature type="coiled-coil region" evidence="9">
    <location>
        <begin position="983"/>
        <end position="1010"/>
    </location>
</feature>
<evidence type="ECO:0000256" key="2">
    <source>
        <dbReference type="ARBA" id="ARBA00022490"/>
    </source>
</evidence>
<keyword evidence="6" id="KW-0206">Cytoskeleton</keyword>
<dbReference type="Proteomes" id="UP000269221">
    <property type="component" value="Unassembled WGS sequence"/>
</dbReference>
<keyword evidence="12" id="KW-1185">Reference proteome</keyword>
<dbReference type="Pfam" id="PF00400">
    <property type="entry name" value="WD40"/>
    <property type="match status" value="2"/>
</dbReference>
<dbReference type="GO" id="GO:0005930">
    <property type="term" value="C:axoneme"/>
    <property type="evidence" value="ECO:0007669"/>
    <property type="project" value="UniProtKB-SubCell"/>
</dbReference>
<evidence type="ECO:0000313" key="11">
    <source>
        <dbReference type="EMBL" id="RMC07720.1"/>
    </source>
</evidence>
<feature type="coiled-coil region" evidence="9">
    <location>
        <begin position="1445"/>
        <end position="1486"/>
    </location>
</feature>
<evidence type="ECO:0000313" key="12">
    <source>
        <dbReference type="Proteomes" id="UP000269221"/>
    </source>
</evidence>
<keyword evidence="4" id="KW-0677">Repeat</keyword>
<evidence type="ECO:0000256" key="5">
    <source>
        <dbReference type="ARBA" id="ARBA00023054"/>
    </source>
</evidence>
<dbReference type="PANTHER" id="PTHR14885:SF3">
    <property type="entry name" value="CILIA- AND FLAGELLA-ASSOCIATED PROTEIN 44"/>
    <property type="match status" value="1"/>
</dbReference>
<organism evidence="11 12">
    <name type="scientific">Hirundo rustica rustica</name>
    <dbReference type="NCBI Taxonomy" id="333673"/>
    <lineage>
        <taxon>Eukaryota</taxon>
        <taxon>Metazoa</taxon>
        <taxon>Chordata</taxon>
        <taxon>Craniata</taxon>
        <taxon>Vertebrata</taxon>
        <taxon>Euteleostomi</taxon>
        <taxon>Archelosauria</taxon>
        <taxon>Archosauria</taxon>
        <taxon>Dinosauria</taxon>
        <taxon>Saurischia</taxon>
        <taxon>Theropoda</taxon>
        <taxon>Coelurosauria</taxon>
        <taxon>Aves</taxon>
        <taxon>Neognathae</taxon>
        <taxon>Neoaves</taxon>
        <taxon>Telluraves</taxon>
        <taxon>Australaves</taxon>
        <taxon>Passeriformes</taxon>
        <taxon>Sylvioidea</taxon>
        <taxon>Hirundinidae</taxon>
        <taxon>Hirundo</taxon>
    </lineage>
</organism>
<sequence length="1714" mass="197152">MEQEPEEEEEQADPSGEEGNLDKQDSSQVSSESQKHPEEVKKRIPENFFYSYEDVYSGPYATDDTEIATDLLTFNHTGVPQEAGGGQKSSCVPRKGEVGKEPGGTEVAYVFGDFNRTGTLLASVGSSPDYMLTIWDWKQEETLLRSKAFAQDVYKVMFSAENEEHLTTAGSGHIRFWKMALTLTGLKLQGALGRFGKTAVSDIIGFVELPDGKVVSGTEWGNLLLWEGGLIKVELCQVGRKPCHEGPVSQLVFDEGDLYSIGKDGFIRMWNFEVVDTADPVDDTGLVEMEPMNELWLGKNVSLNFMTKIRDHGQPFWYAQDTNGAIWKLDLTFSNMTHDPERVCTFHSGGIEAVGVSPFTCLMATTALDRSVRIYDFGSNSQLSVIKFKQGGTALKWAPAVVNPEGGQIAVGFEDGVVRIIEVYDPKLLPGHEDRTNETVEINLKQVFKPHAAAVTALAYESKGDVFATGSKDKTVFFFAVMDEYKPIGFISVPGPVQALHWSPPSHDKSTLLILCENGFAVQVPAPLPGKQDTATTYHIKNLPTQYFHFYSIKSKIKLQEEMARREKEKQEKERARLEWIKQQKELGLEVEQTEEEEPEEEPLPPIYIPEESSPILCGFYSAPGKFWLSLGGYDSGFLYHCEFSHDDEEDPEKRKDEPFEVIPMEDTENNPIHRISFCTNNSLMFCGMQDGSLRAYPLRDKDVSVGALKDYWYLNIHDNDNGQIRGISLSHDDGCLITCGGDGNIFTFDLWSEEELPKDLKVIIPPPRSGLEKEKGTEDIRDPDAYTIEEYKQKKEYERKMKEAEEKKNKKREELKALRQDFVFLLQKNQALPKHMQLHREEFQMDRRIFEELDRQRLQRIQLVQKELAWENEKQLIGLQKLQTQFRDSLKFTLTVHAIQSNHQISTYSLQTVSEKYAQDKRHGDSKWEVLKEKRAALKETEQAEEEVPRKTGPVHRESVVFENEDEILETPEVRKPTTRYIESRHEKIRRLVEKYDALKAKIMKRRAEWHELYKSKPRDNYKNSKDSEEIKEARENIGCYRLKTATNYTLTEDDRISTDKKMMQLAILEDLGFKVSGRIGLEGQATVLNPRGESEYEQRDQSLRDLKVSTIDEIKTLVKELKSVQASLDVSEHLPVPLIPQLHPDEAPEKKVEFNSDVLLKFKEEQEAKAKLKEPLEGCPSSRAFRHVFLQTPPVEEGHPMAQAADTSAVVTEQNAFDMEKAEPTEMELEILKREKIKNLYLQETLIKKIKTLVTNFDAELRLLRHKKLKMDVQMKSADLRCLTCCEELLILKKLEIHEDLLEEQICALINKQEDMQSKLKSYLAQMEDRKCEIVMLQEREKALYASFEASLGENNEFADFLTSILKKEVEYVEKEEVGREADEENENEEGDDEKSDLKTDEENCGSEDVVLDGSVCPEGCSEDLFLNTIQLRQQRIGIEKALAEEKKVAADLKKEYDALAIKAKAIETSLDRTNRELEAFQWEKLHRLNELDVVVPLRLHQVQCLVDGEMPRDFSQTLVFTNQALQYLRKRIVDQRNEKIMHREIHKEAKEQHKELLQDKKEMEKEIKRLEEKCNDLMMEKFGRLVDFEAVQVHSVNIPMEQMKVRIMEKEYEHFVELKEWEERIVVLQHQLTKLTRENTSKLHQLNRFCHEKHQLETELESLMTGQGREFEGTQSADIKETARLESRLVHVTSEVAFLKEQINQARLCGR</sequence>
<dbReference type="FunFam" id="2.130.10.10:FF:000547">
    <property type="entry name" value="Cilia- and flagella-associated protein 44"/>
    <property type="match status" value="1"/>
</dbReference>
<feature type="region of interest" description="Disordered" evidence="10">
    <location>
        <begin position="79"/>
        <end position="99"/>
    </location>
</feature>
<dbReference type="EMBL" id="QRBI01000120">
    <property type="protein sequence ID" value="RMC07720.1"/>
    <property type="molecule type" value="Genomic_DNA"/>
</dbReference>
<feature type="compositionally biased region" description="Acidic residues" evidence="10">
    <location>
        <begin position="1384"/>
        <end position="1397"/>
    </location>
</feature>
<evidence type="ECO:0000256" key="1">
    <source>
        <dbReference type="ARBA" id="ARBA00004430"/>
    </source>
</evidence>
<evidence type="ECO:0000256" key="4">
    <source>
        <dbReference type="ARBA" id="ARBA00022737"/>
    </source>
</evidence>